<dbReference type="InterPro" id="IPR010318">
    <property type="entry name" value="S-Me-THD_N"/>
</dbReference>
<organism evidence="4 7">
    <name type="scientific">Didymodactylos carnosus</name>
    <dbReference type="NCBI Taxonomy" id="1234261"/>
    <lineage>
        <taxon>Eukaryota</taxon>
        <taxon>Metazoa</taxon>
        <taxon>Spiralia</taxon>
        <taxon>Gnathifera</taxon>
        <taxon>Rotifera</taxon>
        <taxon>Eurotatoria</taxon>
        <taxon>Bdelloidea</taxon>
        <taxon>Philodinida</taxon>
        <taxon>Philodinidae</taxon>
        <taxon>Didymodactylos</taxon>
    </lineage>
</organism>
<dbReference type="Proteomes" id="UP000682733">
    <property type="component" value="Unassembled WGS sequence"/>
</dbReference>
<dbReference type="Proteomes" id="UP000681722">
    <property type="component" value="Unassembled WGS sequence"/>
</dbReference>
<accession>A0A813ZT00</accession>
<dbReference type="EMBL" id="CAJNOK010003390">
    <property type="protein sequence ID" value="CAF0899382.1"/>
    <property type="molecule type" value="Genomic_DNA"/>
</dbReference>
<sequence length="197" mass="22112">MSAPTVGIEHLPSGQECLHSIRAIEKFLSRQVTSLYSAEIGGSNGLIALIVSSQMNIPCLDCDGMGRAFPQLDHSLSFIEGQKCSPTCLSDVYEIKFYTIIFEIVKTRSKKRVLAVVPNLITIIDCESGDPYSTENIKFGCRVSVLVLPSSPKMTTERVLKVVGPKAFGYSEHEYSRDEKYQQHRHEKLKSVWDVYY</sequence>
<dbReference type="EMBL" id="CAJNOQ010001573">
    <property type="protein sequence ID" value="CAF0904026.1"/>
    <property type="molecule type" value="Genomic_DNA"/>
</dbReference>
<dbReference type="InterPro" id="IPR048350">
    <property type="entry name" value="S-Me-THD-like_C"/>
</dbReference>
<dbReference type="Proteomes" id="UP000663829">
    <property type="component" value="Unassembled WGS sequence"/>
</dbReference>
<keyword evidence="7" id="KW-1185">Reference proteome</keyword>
<dbReference type="Pfam" id="PF20906">
    <property type="entry name" value="S-Me-THD_C"/>
    <property type="match status" value="1"/>
</dbReference>
<feature type="domain" description="S-Me-THD-like C-terminal" evidence="2">
    <location>
        <begin position="105"/>
        <end position="175"/>
    </location>
</feature>
<dbReference type="AlphaFoldDB" id="A0A813ZT00"/>
<evidence type="ECO:0000313" key="3">
    <source>
        <dbReference type="EMBL" id="CAF0899382.1"/>
    </source>
</evidence>
<proteinExistence type="predicted"/>
<dbReference type="Gene3D" id="3.40.1610.10">
    <property type="entry name" value="CV3147-like domain"/>
    <property type="match status" value="1"/>
</dbReference>
<evidence type="ECO:0000313" key="7">
    <source>
        <dbReference type="Proteomes" id="UP000663829"/>
    </source>
</evidence>
<dbReference type="OrthoDB" id="5404895at2759"/>
<name>A0A813ZT00_9BILA</name>
<gene>
    <name evidence="4" type="ORF">GPM918_LOCUS8791</name>
    <name evidence="3" type="ORF">OVA965_LOCUS9543</name>
    <name evidence="6" type="ORF">SRO942_LOCUS8793</name>
    <name evidence="5" type="ORF">TMI583_LOCUS9543</name>
</gene>
<comment type="caution">
    <text evidence="4">The sequence shown here is derived from an EMBL/GenBank/DDBJ whole genome shotgun (WGS) entry which is preliminary data.</text>
</comment>
<evidence type="ECO:0000313" key="6">
    <source>
        <dbReference type="EMBL" id="CAF3686086.1"/>
    </source>
</evidence>
<evidence type="ECO:0000259" key="1">
    <source>
        <dbReference type="Pfam" id="PF06032"/>
    </source>
</evidence>
<evidence type="ECO:0000313" key="4">
    <source>
        <dbReference type="EMBL" id="CAF0904026.1"/>
    </source>
</evidence>
<dbReference type="EMBL" id="CAJOBA010003393">
    <property type="protein sequence ID" value="CAF3680461.1"/>
    <property type="molecule type" value="Genomic_DNA"/>
</dbReference>
<dbReference type="SUPFAM" id="SSF160991">
    <property type="entry name" value="CV3147-like"/>
    <property type="match status" value="2"/>
</dbReference>
<dbReference type="Proteomes" id="UP000677228">
    <property type="component" value="Unassembled WGS sequence"/>
</dbReference>
<evidence type="ECO:0000259" key="2">
    <source>
        <dbReference type="Pfam" id="PF20906"/>
    </source>
</evidence>
<protein>
    <submittedName>
        <fullName evidence="4">Uncharacterized protein</fullName>
    </submittedName>
</protein>
<dbReference type="Pfam" id="PF06032">
    <property type="entry name" value="S-Me-THD_N"/>
    <property type="match status" value="1"/>
</dbReference>
<reference evidence="4" key="1">
    <citation type="submission" date="2021-02" db="EMBL/GenBank/DDBJ databases">
        <authorList>
            <person name="Nowell W R."/>
        </authorList>
    </citation>
    <scope>NUCLEOTIDE SEQUENCE</scope>
</reference>
<evidence type="ECO:0000313" key="5">
    <source>
        <dbReference type="EMBL" id="CAF3680461.1"/>
    </source>
</evidence>
<dbReference type="InterPro" id="IPR027479">
    <property type="entry name" value="S-Me-THD_N_sf"/>
</dbReference>
<dbReference type="EMBL" id="CAJOBC010001573">
    <property type="protein sequence ID" value="CAF3686086.1"/>
    <property type="molecule type" value="Genomic_DNA"/>
</dbReference>
<feature type="domain" description="S-Me-THD N-terminal" evidence="1">
    <location>
        <begin position="1"/>
        <end position="92"/>
    </location>
</feature>